<reference evidence="1" key="1">
    <citation type="submission" date="2016-04" db="EMBL/GenBank/DDBJ databases">
        <authorList>
            <person name="Evans L.H."/>
            <person name="Alamgir A."/>
            <person name="Owens N."/>
            <person name="Weber N.D."/>
            <person name="Virtaneva K."/>
            <person name="Barbian K."/>
            <person name="Babar A."/>
            <person name="Rosenke K."/>
        </authorList>
    </citation>
    <scope>NUCLEOTIDE SEQUENCE</scope>
    <source>
        <strain evidence="1">86</strain>
    </source>
</reference>
<proteinExistence type="predicted"/>
<organism evidence="1">
    <name type="scientific">uncultured Eubacteriales bacterium</name>
    <dbReference type="NCBI Taxonomy" id="172733"/>
    <lineage>
        <taxon>Bacteria</taxon>
        <taxon>Bacillati</taxon>
        <taxon>Bacillota</taxon>
        <taxon>Clostridia</taxon>
        <taxon>Eubacteriales</taxon>
        <taxon>environmental samples</taxon>
    </lineage>
</organism>
<protein>
    <submittedName>
        <fullName evidence="1">Uncharacterized protein</fullName>
    </submittedName>
</protein>
<name>A0A212K8A6_9FIRM</name>
<evidence type="ECO:0000313" key="1">
    <source>
        <dbReference type="EMBL" id="SBW07940.1"/>
    </source>
</evidence>
<sequence length="75" mass="7926">MTIESSCSKMLTGLFLLDVNGIVIKQYILTSPFTGEALEASDPVLPNGTAISGRTLLALPGAIYYNSASPYQATE</sequence>
<dbReference type="AlphaFoldDB" id="A0A212K8A6"/>
<gene>
    <name evidence="1" type="ORF">KL86CLO1_12366</name>
</gene>
<accession>A0A212K8A6</accession>
<dbReference type="EMBL" id="FLUN01000001">
    <property type="protein sequence ID" value="SBW07940.1"/>
    <property type="molecule type" value="Genomic_DNA"/>
</dbReference>